<evidence type="ECO:0000313" key="3">
    <source>
        <dbReference type="Proteomes" id="UP000465601"/>
    </source>
</evidence>
<dbReference type="EMBL" id="WBZB01000002">
    <property type="protein sequence ID" value="KAB3533548.1"/>
    <property type="molecule type" value="Genomic_DNA"/>
</dbReference>
<name>A0A833HRM1_9FIRM</name>
<proteinExistence type="predicted"/>
<comment type="caution">
    <text evidence="2">The sequence shown here is derived from an EMBL/GenBank/DDBJ whole genome shotgun (WGS) entry which is preliminary data.</text>
</comment>
<dbReference type="OrthoDB" id="9809781at2"/>
<dbReference type="AlphaFoldDB" id="A0A833HRM1"/>
<dbReference type="GO" id="GO:0016798">
    <property type="term" value="F:hydrolase activity, acting on glycosyl bonds"/>
    <property type="evidence" value="ECO:0007669"/>
    <property type="project" value="UniProtKB-KW"/>
</dbReference>
<evidence type="ECO:0000259" key="1">
    <source>
        <dbReference type="Pfam" id="PF09992"/>
    </source>
</evidence>
<gene>
    <name evidence="2" type="ORF">F8153_00405</name>
</gene>
<dbReference type="PANTHER" id="PTHR40446">
    <property type="entry name" value="N-ACETYLGLUCOSAMINE-1-PHOSPHODIESTER ALPHA-N-ACETYLGLUCOSAMINIDASE"/>
    <property type="match status" value="1"/>
</dbReference>
<keyword evidence="2" id="KW-0326">Glycosidase</keyword>
<dbReference type="InterPro" id="IPR018711">
    <property type="entry name" value="NAGPA"/>
</dbReference>
<reference evidence="2 3" key="1">
    <citation type="submission" date="2019-10" db="EMBL/GenBank/DDBJ databases">
        <title>Alkaliphilus serpentinus sp. nov. and Alkaliphilus pronyensis sp. nov., two novel anaerobic alkaliphilic species isolated from the serpentinized-hosted hydrothermal field of the Prony Bay (New Caledonia).</title>
        <authorList>
            <person name="Postec A."/>
        </authorList>
    </citation>
    <scope>NUCLEOTIDE SEQUENCE [LARGE SCALE GENOMIC DNA]</scope>
    <source>
        <strain evidence="2 3">LacT</strain>
    </source>
</reference>
<keyword evidence="2" id="KW-0378">Hydrolase</keyword>
<dbReference type="Proteomes" id="UP000465601">
    <property type="component" value="Unassembled WGS sequence"/>
</dbReference>
<organism evidence="2 3">
    <name type="scientific">Alkaliphilus serpentinus</name>
    <dbReference type="NCBI Taxonomy" id="1482731"/>
    <lineage>
        <taxon>Bacteria</taxon>
        <taxon>Bacillati</taxon>
        <taxon>Bacillota</taxon>
        <taxon>Clostridia</taxon>
        <taxon>Peptostreptococcales</taxon>
        <taxon>Natronincolaceae</taxon>
        <taxon>Alkaliphilus</taxon>
    </lineage>
</organism>
<protein>
    <submittedName>
        <fullName evidence="2">Phosphodiester glycosidase family protein</fullName>
    </submittedName>
</protein>
<keyword evidence="3" id="KW-1185">Reference proteome</keyword>
<evidence type="ECO:0000313" key="2">
    <source>
        <dbReference type="EMBL" id="KAB3533548.1"/>
    </source>
</evidence>
<dbReference type="Pfam" id="PF09992">
    <property type="entry name" value="NAGPA"/>
    <property type="match status" value="1"/>
</dbReference>
<feature type="domain" description="Phosphodiester glycosidase" evidence="1">
    <location>
        <begin position="206"/>
        <end position="379"/>
    </location>
</feature>
<dbReference type="PANTHER" id="PTHR40446:SF2">
    <property type="entry name" value="N-ACETYLGLUCOSAMINE-1-PHOSPHODIESTER ALPHA-N-ACETYLGLUCOSAMINIDASE"/>
    <property type="match status" value="1"/>
</dbReference>
<sequence>MSMYRKNKSSISLLIVLLIFLSLTSGVVASEPLVNEVTTKKLSRGVTQQHILRFNKDGWLNANVLYVDLSDESTELKVLQSSKGLTTKETLSSMVGREENVVAAINGDFFYNLIPDSPMGTIIRDGEMISSPVIAENFANLYVNNQGLAFADYWDFNLHITTDKGSTIKLAAINKILWNYHDLLLIDRNWGAMSVGVSEANPNMVEVVVMDDKVTEIRDKQPAVEIPENGYILLATGPKRQELLALEVGSEIALHTEISPNFKEINTAIGGGTLLVKDGKVVTEFTQNVAGNQPRTAVGISKDRKQLIMITVDGRNQSFKGVSGQQLANLLIELGSYEGIMMDGGGSSTMITRALGTSQTSVINYPSDGTERRIINGLAAISTAAPGPIMGLTTSTLDERVYLGATRSIDIGGYDENFNPVNIDLEKVNYSVTKGMGRVENHIFYPEAAGVAEVTIEYMGLTSQMAFEVLENLSHIVISPRTLRLNNNRSYEFKVLGVNQSGYSIPIEGRDITWKDSNSLGSFNEKGVYSTGIKNGETIIEAAFAGNTINSIVVIGNEKLILEGFEKSIGQYLGYPLEVTGSIQQSKEAYKGNHSIMLEYDFTTTEATRAAYIAFNDGGISIANKPEKLGVWANAFEKAPHRIRGRIMDGKGDYHNIDFASTIDWTGWKYIEAAIPTGITYPILIDRLYVVETNPQQQNTGKILFDELQAIYSIPFTMTDSLEYPSIVDSIEREPEEAGVKLLIHPGHQYSKETLLDRIVNNRIASIVEKDYSYGIFTGGIKGDAKTKTSKTLLTPNGSYYSMAMEKSLVLFMDNSNGGLRQTNYDQWPWFLKELKETKEENIIVVLPKAADKSFTDPLELKLFMKSLTDLAETGKGVFVFSSGEKIETKLIDGVRYISLGTNTFTTEKQPTKDYTYIELNITDEDVTYQIKPLF</sequence>
<accession>A0A833HRM1</accession>